<dbReference type="GO" id="GO:0044727">
    <property type="term" value="P:epigenetic programing of male pronucleus"/>
    <property type="evidence" value="ECO:0007669"/>
    <property type="project" value="Ensembl"/>
</dbReference>
<evidence type="ECO:0000313" key="6">
    <source>
        <dbReference type="Proteomes" id="UP000694406"/>
    </source>
</evidence>
<gene>
    <name evidence="5" type="primary">METTL23</name>
</gene>
<keyword evidence="3" id="KW-0949">S-adenosyl-L-methionine</keyword>
<accession>A0A8C5SFB6</accession>
<dbReference type="Pfam" id="PF10294">
    <property type="entry name" value="Methyltransf_16"/>
    <property type="match status" value="1"/>
</dbReference>
<dbReference type="Ensembl" id="ENSLLTT00000017315.1">
    <property type="protein sequence ID" value="ENSLLTP00000016683.1"/>
    <property type="gene ID" value="ENSLLTG00000012719.1"/>
</dbReference>
<keyword evidence="6" id="KW-1185">Reference proteome</keyword>
<sequence length="325" mass="36530">MLKRESDCCSGCTWVEAAHWARLLQAKRFPFTFLGTWMGSTRSVSNLILGVFPGVYNPKLANGHDWLPRPETCWKSLTADGQSGLIEPFAKAGMCEVASNMTVKKYRFGKDQEKGDGDDRPRELVVLIPEVLDPRYGMYVWPCAVVLAQYIWFHRRLLFGKRILEIGAGVSLPGIVAAKCGAEVILSDNADFSECLDNCRRSCQMNNLSGIRVIGLTWGHVSPCLLSLAPVDFILGADVLFEPEDFEDVVSTVHYLTERNTHAQFWTTYQVRSANWSIEGLLYKWEMESTHVPLQSFEATKEQLAGSSLPGMHTIQMMVISRKKK</sequence>
<reference evidence="5" key="1">
    <citation type="submission" date="2025-08" db="UniProtKB">
        <authorList>
            <consortium name="Ensembl"/>
        </authorList>
    </citation>
    <scope>IDENTIFICATION</scope>
</reference>
<dbReference type="PANTHER" id="PTHR14614">
    <property type="entry name" value="HEPATOCELLULAR CARCINOMA-ASSOCIATED ANTIGEN"/>
    <property type="match status" value="1"/>
</dbReference>
<proteinExistence type="inferred from homology"/>
<dbReference type="Gene3D" id="3.40.50.150">
    <property type="entry name" value="Vaccinia Virus protein VP39"/>
    <property type="match status" value="1"/>
</dbReference>
<dbReference type="PANTHER" id="PTHR14614:SF164">
    <property type="entry name" value="HISTONE-ARGININE METHYLTRANSFERASE METTL23"/>
    <property type="match status" value="1"/>
</dbReference>
<keyword evidence="2" id="KW-0808">Transferase</keyword>
<reference evidence="5" key="2">
    <citation type="submission" date="2025-09" db="UniProtKB">
        <authorList>
            <consortium name="Ensembl"/>
        </authorList>
    </citation>
    <scope>IDENTIFICATION</scope>
</reference>
<dbReference type="GO" id="GO:0035642">
    <property type="term" value="F:histone H3R17 methyltransferase activity"/>
    <property type="evidence" value="ECO:0007669"/>
    <property type="project" value="Ensembl"/>
</dbReference>
<dbReference type="SUPFAM" id="SSF53335">
    <property type="entry name" value="S-adenosyl-L-methionine-dependent methyltransferases"/>
    <property type="match status" value="1"/>
</dbReference>
<dbReference type="GO" id="GO:0001939">
    <property type="term" value="C:female pronucleus"/>
    <property type="evidence" value="ECO:0007669"/>
    <property type="project" value="Ensembl"/>
</dbReference>
<dbReference type="AlphaFoldDB" id="A0A8C5SFB6"/>
<dbReference type="Proteomes" id="UP000694406">
    <property type="component" value="Unplaced"/>
</dbReference>
<dbReference type="GO" id="GO:0005737">
    <property type="term" value="C:cytoplasm"/>
    <property type="evidence" value="ECO:0007669"/>
    <property type="project" value="Ensembl"/>
</dbReference>
<comment type="similarity">
    <text evidence="4">Belongs to the methyltransferase superfamily. METTL23 family.</text>
</comment>
<organism evidence="5 6">
    <name type="scientific">Laticauda laticaudata</name>
    <name type="common">Blue-ringed sea krait</name>
    <name type="synonym">Blue-lipped sea krait</name>
    <dbReference type="NCBI Taxonomy" id="8630"/>
    <lineage>
        <taxon>Eukaryota</taxon>
        <taxon>Metazoa</taxon>
        <taxon>Chordata</taxon>
        <taxon>Craniata</taxon>
        <taxon>Vertebrata</taxon>
        <taxon>Euteleostomi</taxon>
        <taxon>Lepidosauria</taxon>
        <taxon>Squamata</taxon>
        <taxon>Bifurcata</taxon>
        <taxon>Unidentata</taxon>
        <taxon>Episquamata</taxon>
        <taxon>Toxicofera</taxon>
        <taxon>Serpentes</taxon>
        <taxon>Colubroidea</taxon>
        <taxon>Elapidae</taxon>
        <taxon>Laticaudinae</taxon>
        <taxon>Laticauda</taxon>
    </lineage>
</organism>
<evidence type="ECO:0000256" key="4">
    <source>
        <dbReference type="ARBA" id="ARBA00043988"/>
    </source>
</evidence>
<dbReference type="GeneTree" id="ENSGT00510000048008"/>
<evidence type="ECO:0000256" key="1">
    <source>
        <dbReference type="ARBA" id="ARBA00022603"/>
    </source>
</evidence>
<protein>
    <submittedName>
        <fullName evidence="5">Methyltransferase 23, arginine</fullName>
    </submittedName>
</protein>
<name>A0A8C5SFB6_LATLA</name>
<evidence type="ECO:0000313" key="5">
    <source>
        <dbReference type="Ensembl" id="ENSLLTP00000016683.1"/>
    </source>
</evidence>
<dbReference type="GO" id="GO:0001940">
    <property type="term" value="C:male pronucleus"/>
    <property type="evidence" value="ECO:0007669"/>
    <property type="project" value="Ensembl"/>
</dbReference>
<evidence type="ECO:0000256" key="3">
    <source>
        <dbReference type="ARBA" id="ARBA00022691"/>
    </source>
</evidence>
<keyword evidence="1" id="KW-0489">Methyltransferase</keyword>
<dbReference type="InterPro" id="IPR019410">
    <property type="entry name" value="Methyltransf_16"/>
</dbReference>
<evidence type="ECO:0000256" key="2">
    <source>
        <dbReference type="ARBA" id="ARBA00022679"/>
    </source>
</evidence>
<dbReference type="InterPro" id="IPR029063">
    <property type="entry name" value="SAM-dependent_MTases_sf"/>
</dbReference>
<dbReference type="GO" id="GO:0032259">
    <property type="term" value="P:methylation"/>
    <property type="evidence" value="ECO:0007669"/>
    <property type="project" value="UniProtKB-KW"/>
</dbReference>